<dbReference type="FunFam" id="3.30.160.60:FF:001670">
    <property type="entry name" value="Zinc finger protein 524"/>
    <property type="match status" value="1"/>
</dbReference>
<evidence type="ECO:0000259" key="9">
    <source>
        <dbReference type="PROSITE" id="PS50157"/>
    </source>
</evidence>
<dbReference type="InterPro" id="IPR050331">
    <property type="entry name" value="Zinc_finger"/>
</dbReference>
<dbReference type="AlphaFoldDB" id="A0A6P7XSD6"/>
<dbReference type="InterPro" id="IPR036236">
    <property type="entry name" value="Znf_C2H2_sf"/>
</dbReference>
<feature type="domain" description="C2H2-type" evidence="9">
    <location>
        <begin position="397"/>
        <end position="424"/>
    </location>
</feature>
<feature type="compositionally biased region" description="Polar residues" evidence="8">
    <location>
        <begin position="269"/>
        <end position="280"/>
    </location>
</feature>
<accession>A0A6P7XSD6</accession>
<dbReference type="GeneID" id="115466473"/>
<evidence type="ECO:0000256" key="6">
    <source>
        <dbReference type="ARBA" id="ARBA00023242"/>
    </source>
</evidence>
<dbReference type="Pfam" id="PF00096">
    <property type="entry name" value="zf-C2H2"/>
    <property type="match status" value="3"/>
</dbReference>
<evidence type="ECO:0000256" key="1">
    <source>
        <dbReference type="ARBA" id="ARBA00004123"/>
    </source>
</evidence>
<evidence type="ECO:0000256" key="3">
    <source>
        <dbReference type="ARBA" id="ARBA00022737"/>
    </source>
</evidence>
<feature type="region of interest" description="Disordered" evidence="8">
    <location>
        <begin position="456"/>
        <end position="478"/>
    </location>
</feature>
<dbReference type="Gene3D" id="3.30.160.60">
    <property type="entry name" value="Classic Zinc Finger"/>
    <property type="match status" value="4"/>
</dbReference>
<dbReference type="PROSITE" id="PS50157">
    <property type="entry name" value="ZINC_FINGER_C2H2_2"/>
    <property type="match status" value="4"/>
</dbReference>
<dbReference type="InParanoid" id="A0A6P7XSD6"/>
<dbReference type="PANTHER" id="PTHR16515">
    <property type="entry name" value="PR DOMAIN ZINC FINGER PROTEIN"/>
    <property type="match status" value="1"/>
</dbReference>
<feature type="region of interest" description="Disordered" evidence="8">
    <location>
        <begin position="1"/>
        <end position="58"/>
    </location>
</feature>
<keyword evidence="5" id="KW-0862">Zinc</keyword>
<dbReference type="FunFam" id="3.30.160.60:FF:000624">
    <property type="entry name" value="zinc finger protein 697"/>
    <property type="match status" value="1"/>
</dbReference>
<dbReference type="GO" id="GO:0008270">
    <property type="term" value="F:zinc ion binding"/>
    <property type="evidence" value="ECO:0007669"/>
    <property type="project" value="UniProtKB-KW"/>
</dbReference>
<dbReference type="InterPro" id="IPR013087">
    <property type="entry name" value="Znf_C2H2_type"/>
</dbReference>
<feature type="region of interest" description="Disordered" evidence="8">
    <location>
        <begin position="240"/>
        <end position="284"/>
    </location>
</feature>
<proteinExistence type="predicted"/>
<evidence type="ECO:0000256" key="8">
    <source>
        <dbReference type="SAM" id="MobiDB-lite"/>
    </source>
</evidence>
<dbReference type="SMART" id="SM00355">
    <property type="entry name" value="ZnF_C2H2"/>
    <property type="match status" value="4"/>
</dbReference>
<dbReference type="KEGG" id="muo:115466473"/>
<feature type="region of interest" description="Disordered" evidence="8">
    <location>
        <begin position="126"/>
        <end position="145"/>
    </location>
</feature>
<name>A0A6P7XSD6_9AMPH</name>
<feature type="compositionally biased region" description="Polar residues" evidence="8">
    <location>
        <begin position="248"/>
        <end position="260"/>
    </location>
</feature>
<dbReference type="GO" id="GO:0005634">
    <property type="term" value="C:nucleus"/>
    <property type="evidence" value="ECO:0007669"/>
    <property type="project" value="UniProtKB-SubCell"/>
</dbReference>
<evidence type="ECO:0000256" key="2">
    <source>
        <dbReference type="ARBA" id="ARBA00022723"/>
    </source>
</evidence>
<feature type="domain" description="C2H2-type" evidence="9">
    <location>
        <begin position="369"/>
        <end position="396"/>
    </location>
</feature>
<comment type="subcellular location">
    <subcellularLocation>
        <location evidence="1">Nucleus</location>
    </subcellularLocation>
</comment>
<keyword evidence="3" id="KW-0677">Repeat</keyword>
<evidence type="ECO:0000256" key="4">
    <source>
        <dbReference type="ARBA" id="ARBA00022771"/>
    </source>
</evidence>
<protein>
    <submittedName>
        <fullName evidence="11">Zinc finger protein 524-like</fullName>
    </submittedName>
</protein>
<dbReference type="FunFam" id="3.30.160.60:FF:001498">
    <property type="entry name" value="Zinc finger protein 404"/>
    <property type="match status" value="1"/>
</dbReference>
<dbReference type="PANTHER" id="PTHR16515:SF60">
    <property type="entry name" value="ZINC FINGER PROTEIN 436"/>
    <property type="match status" value="1"/>
</dbReference>
<feature type="compositionally biased region" description="Acidic residues" evidence="8">
    <location>
        <begin position="466"/>
        <end position="478"/>
    </location>
</feature>
<evidence type="ECO:0000313" key="10">
    <source>
        <dbReference type="Proteomes" id="UP000515156"/>
    </source>
</evidence>
<dbReference type="PROSITE" id="PS00028">
    <property type="entry name" value="ZINC_FINGER_C2H2_1"/>
    <property type="match status" value="4"/>
</dbReference>
<reference evidence="11" key="1">
    <citation type="submission" date="2025-08" db="UniProtKB">
        <authorList>
            <consortium name="RefSeq"/>
        </authorList>
    </citation>
    <scope>IDENTIFICATION</scope>
</reference>
<keyword evidence="4 7" id="KW-0863">Zinc-finger</keyword>
<keyword evidence="10" id="KW-1185">Reference proteome</keyword>
<evidence type="ECO:0000256" key="7">
    <source>
        <dbReference type="PROSITE-ProRule" id="PRU00042"/>
    </source>
</evidence>
<evidence type="ECO:0000313" key="11">
    <source>
        <dbReference type="RefSeq" id="XP_030053580.1"/>
    </source>
</evidence>
<feature type="domain" description="C2H2-type" evidence="9">
    <location>
        <begin position="341"/>
        <end position="368"/>
    </location>
</feature>
<feature type="compositionally biased region" description="Basic and acidic residues" evidence="8">
    <location>
        <begin position="305"/>
        <end position="317"/>
    </location>
</feature>
<feature type="compositionally biased region" description="Pro residues" evidence="8">
    <location>
        <begin position="318"/>
        <end position="335"/>
    </location>
</feature>
<gene>
    <name evidence="11" type="primary">LOC115466473</name>
</gene>
<organism evidence="10 11">
    <name type="scientific">Microcaecilia unicolor</name>
    <dbReference type="NCBI Taxonomy" id="1415580"/>
    <lineage>
        <taxon>Eukaryota</taxon>
        <taxon>Metazoa</taxon>
        <taxon>Chordata</taxon>
        <taxon>Craniata</taxon>
        <taxon>Vertebrata</taxon>
        <taxon>Euteleostomi</taxon>
        <taxon>Amphibia</taxon>
        <taxon>Gymnophiona</taxon>
        <taxon>Siphonopidae</taxon>
        <taxon>Microcaecilia</taxon>
    </lineage>
</organism>
<keyword evidence="6" id="KW-0539">Nucleus</keyword>
<feature type="region of interest" description="Disordered" evidence="8">
    <location>
        <begin position="175"/>
        <end position="198"/>
    </location>
</feature>
<dbReference type="Proteomes" id="UP000515156">
    <property type="component" value="Chromosome 3"/>
</dbReference>
<dbReference type="SUPFAM" id="SSF57667">
    <property type="entry name" value="beta-beta-alpha zinc fingers"/>
    <property type="match status" value="2"/>
</dbReference>
<sequence>MEPASQNASFLWHPKAEPSTEDQTSGAQFGGVWPSPEKQKLHMGSWNLTPKRSGLPNTRAVKLEVQGGCGSRTEDGIKGDGLCFQPKNQGVGQQDDGGLHIEPLTKFSSLHHVAKPVQLYFNHGSKVHQGGRTEDPETSSSGGPAVKMEIGASAGDPLSKPLRRATWGPLLNSALTAGRDSVPEPNQEGTESPLIEDRLEDPILGQRALRRMPLKRYSRSPQSPGLMVRGPYCIKTTSTLRHFPEKSPPQQTSVINNRPVAQTPAPRGSSAQPHNSSNEVTGEGQFLLIDDKGVPYTVMKKDLDKAAEGKPQPHVEEVPPPPSPAPPAPPSSPPPGPRKLHYCLVCFRTFLYLSDLERHSITHSEHKPFECKVCGKSFKRSSHLQRHKHIHTGERPFRCTICLKGFRESGELLRHQRVHTGEKPYQCELCHLRFTERNTLRRHIKRKHARETFYQQEAGDSSDWGEATEDTLAEDNTE</sequence>
<evidence type="ECO:0000256" key="5">
    <source>
        <dbReference type="ARBA" id="ARBA00022833"/>
    </source>
</evidence>
<dbReference type="OrthoDB" id="3437960at2759"/>
<feature type="region of interest" description="Disordered" evidence="8">
    <location>
        <begin position="305"/>
        <end position="335"/>
    </location>
</feature>
<keyword evidence="2" id="KW-0479">Metal-binding</keyword>
<dbReference type="RefSeq" id="XP_030053580.1">
    <property type="nucleotide sequence ID" value="XM_030197720.1"/>
</dbReference>
<feature type="domain" description="C2H2-type" evidence="9">
    <location>
        <begin position="425"/>
        <end position="453"/>
    </location>
</feature>
<dbReference type="GO" id="GO:0010468">
    <property type="term" value="P:regulation of gene expression"/>
    <property type="evidence" value="ECO:0007669"/>
    <property type="project" value="TreeGrafter"/>
</dbReference>